<dbReference type="EMBL" id="JARKIF010000006">
    <property type="protein sequence ID" value="KAJ7637104.1"/>
    <property type="molecule type" value="Genomic_DNA"/>
</dbReference>
<feature type="domain" description="CBS" evidence="1">
    <location>
        <begin position="9"/>
        <end position="54"/>
    </location>
</feature>
<proteinExistence type="predicted"/>
<name>A0AAD7C488_9AGAR</name>
<sequence length="145" mass="16481">MTLLSFLVVEDLQLPPAFTVRSSDSIQRALDLAFERDFSHIPVLDSKSKPLGYIDVPGLKAKWQAGNADPNDRVVDYMNKFQRRASHPYTLITPATPLTELEEFPKEQHLRHWSVPATVFLALTDQKRQFVLGLVTAQDLETFKS</sequence>
<accession>A0AAD7C488</accession>
<dbReference type="PANTHER" id="PTHR42115:SF1">
    <property type="entry name" value="BETA-SYNTHASE (BETA-THIONASE), PUTATIVE (AFU_ORTHOLOGUE AFUA_3G08420)-RELATED"/>
    <property type="match status" value="1"/>
</dbReference>
<keyword evidence="3" id="KW-1185">Reference proteome</keyword>
<comment type="caution">
    <text evidence="2">The sequence shown here is derived from an EMBL/GenBank/DDBJ whole genome shotgun (WGS) entry which is preliminary data.</text>
</comment>
<organism evidence="2 3">
    <name type="scientific">Roridomyces roridus</name>
    <dbReference type="NCBI Taxonomy" id="1738132"/>
    <lineage>
        <taxon>Eukaryota</taxon>
        <taxon>Fungi</taxon>
        <taxon>Dikarya</taxon>
        <taxon>Basidiomycota</taxon>
        <taxon>Agaricomycotina</taxon>
        <taxon>Agaricomycetes</taxon>
        <taxon>Agaricomycetidae</taxon>
        <taxon>Agaricales</taxon>
        <taxon>Marasmiineae</taxon>
        <taxon>Mycenaceae</taxon>
        <taxon>Roridomyces</taxon>
    </lineage>
</organism>
<dbReference type="PANTHER" id="PTHR42115">
    <property type="entry name" value="BETA-SYNTHASE (BETA-THIONASE), PUTATIVE (AFU_ORTHOLOGUE AFUA_3G08420)-RELATED"/>
    <property type="match status" value="1"/>
</dbReference>
<dbReference type="AlphaFoldDB" id="A0AAD7C488"/>
<evidence type="ECO:0000259" key="1">
    <source>
        <dbReference type="Pfam" id="PF00571"/>
    </source>
</evidence>
<dbReference type="Gene3D" id="3.10.580.10">
    <property type="entry name" value="CBS-domain"/>
    <property type="match status" value="1"/>
</dbReference>
<dbReference type="SUPFAM" id="SSF54631">
    <property type="entry name" value="CBS-domain pair"/>
    <property type="match status" value="1"/>
</dbReference>
<dbReference type="InterPro" id="IPR046342">
    <property type="entry name" value="CBS_dom_sf"/>
</dbReference>
<evidence type="ECO:0000313" key="2">
    <source>
        <dbReference type="EMBL" id="KAJ7637104.1"/>
    </source>
</evidence>
<feature type="non-terminal residue" evidence="2">
    <location>
        <position position="145"/>
    </location>
</feature>
<reference evidence="2" key="1">
    <citation type="submission" date="2023-03" db="EMBL/GenBank/DDBJ databases">
        <title>Massive genome expansion in bonnet fungi (Mycena s.s.) driven by repeated elements and novel gene families across ecological guilds.</title>
        <authorList>
            <consortium name="Lawrence Berkeley National Laboratory"/>
            <person name="Harder C.B."/>
            <person name="Miyauchi S."/>
            <person name="Viragh M."/>
            <person name="Kuo A."/>
            <person name="Thoen E."/>
            <person name="Andreopoulos B."/>
            <person name="Lu D."/>
            <person name="Skrede I."/>
            <person name="Drula E."/>
            <person name="Henrissat B."/>
            <person name="Morin E."/>
            <person name="Kohler A."/>
            <person name="Barry K."/>
            <person name="LaButti K."/>
            <person name="Morin E."/>
            <person name="Salamov A."/>
            <person name="Lipzen A."/>
            <person name="Mereny Z."/>
            <person name="Hegedus B."/>
            <person name="Baldrian P."/>
            <person name="Stursova M."/>
            <person name="Weitz H."/>
            <person name="Taylor A."/>
            <person name="Grigoriev I.V."/>
            <person name="Nagy L.G."/>
            <person name="Martin F."/>
            <person name="Kauserud H."/>
        </authorList>
    </citation>
    <scope>NUCLEOTIDE SEQUENCE</scope>
    <source>
        <strain evidence="2">9284</strain>
    </source>
</reference>
<dbReference type="InterPro" id="IPR000644">
    <property type="entry name" value="CBS_dom"/>
</dbReference>
<gene>
    <name evidence="2" type="ORF">FB45DRAFT_908261</name>
</gene>
<dbReference type="Proteomes" id="UP001221142">
    <property type="component" value="Unassembled WGS sequence"/>
</dbReference>
<protein>
    <recommendedName>
        <fullName evidence="1">CBS domain-containing protein</fullName>
    </recommendedName>
</protein>
<evidence type="ECO:0000313" key="3">
    <source>
        <dbReference type="Proteomes" id="UP001221142"/>
    </source>
</evidence>
<dbReference type="Pfam" id="PF00571">
    <property type="entry name" value="CBS"/>
    <property type="match status" value="1"/>
</dbReference>